<keyword evidence="2" id="KW-1185">Reference proteome</keyword>
<dbReference type="RefSeq" id="WP_051456093.1">
    <property type="nucleotide sequence ID" value="NZ_ARZX01000014.1"/>
</dbReference>
<accession>A0ABN0RME4</accession>
<sequence length="204" mass="23719">MGIFDIFKKEKSNSNSTTENGILGPTFLEENVEHISNPKELHSHEWRRKLKSKTGETFFEIKYYGQLHSDYKNLIVETDFAPAKIVAVNISDKMEYLLFDGCEHGYNAMFCDKYSDEQVNNRIPDKIYNDEKGNSKFELFISTYNGIDYEDEFRDEVDLNGEIELVNGRKVDFEKVKRNGFDTLQIWGIDKNGNKIEIVSEELA</sequence>
<organism evidence="1 2">
    <name type="scientific">Cellulophaga geojensis KL-A</name>
    <dbReference type="NCBI Taxonomy" id="1328323"/>
    <lineage>
        <taxon>Bacteria</taxon>
        <taxon>Pseudomonadati</taxon>
        <taxon>Bacteroidota</taxon>
        <taxon>Flavobacteriia</taxon>
        <taxon>Flavobacteriales</taxon>
        <taxon>Flavobacteriaceae</taxon>
        <taxon>Cellulophaga</taxon>
    </lineage>
</organism>
<proteinExistence type="predicted"/>
<gene>
    <name evidence="1" type="ORF">KLA_11095</name>
</gene>
<name>A0ABN0RME4_9FLAO</name>
<reference evidence="1 2" key="1">
    <citation type="journal article" date="2014" name="Genome Announc.">
        <title>Draft Genome Sequence of the Carrageenan-Degrading Bacterium Cellulophaga sp. Strain KL-A, Isolated from Decaying Marine Algae.</title>
        <authorList>
            <person name="Shan D."/>
            <person name="Ying J."/>
            <person name="Li X."/>
            <person name="Gao Z."/>
            <person name="Wei G."/>
            <person name="Shao Z."/>
        </authorList>
    </citation>
    <scope>NUCLEOTIDE SEQUENCE [LARGE SCALE GENOMIC DNA]</scope>
    <source>
        <strain evidence="1 2">KL-A</strain>
    </source>
</reference>
<dbReference type="EMBL" id="ARZX01000014">
    <property type="protein sequence ID" value="EWH13086.1"/>
    <property type="molecule type" value="Genomic_DNA"/>
</dbReference>
<evidence type="ECO:0000313" key="2">
    <source>
        <dbReference type="Proteomes" id="UP000019275"/>
    </source>
</evidence>
<protein>
    <submittedName>
        <fullName evidence="1">Uncharacterized protein</fullName>
    </submittedName>
</protein>
<comment type="caution">
    <text evidence="1">The sequence shown here is derived from an EMBL/GenBank/DDBJ whole genome shotgun (WGS) entry which is preliminary data.</text>
</comment>
<evidence type="ECO:0000313" key="1">
    <source>
        <dbReference type="EMBL" id="EWH13086.1"/>
    </source>
</evidence>
<dbReference type="Proteomes" id="UP000019275">
    <property type="component" value="Unassembled WGS sequence"/>
</dbReference>